<protein>
    <submittedName>
        <fullName evidence="2">Uncharacterized protein</fullName>
    </submittedName>
</protein>
<dbReference type="EMBL" id="LN835299">
    <property type="protein sequence ID" value="CRG98742.1"/>
    <property type="molecule type" value="Genomic_DNA"/>
</dbReference>
<keyword evidence="3" id="KW-1185">Reference proteome</keyword>
<name>A0A1J1H1V9_PLARL</name>
<dbReference type="Proteomes" id="UP000220158">
    <property type="component" value="Chromosome 4"/>
</dbReference>
<dbReference type="OMA" id="IHHNELK"/>
<dbReference type="VEuPathDB" id="PlasmoDB:PRELSG_0409200"/>
<accession>A0A1J1H1V9</accession>
<organism evidence="2 3">
    <name type="scientific">Plasmodium relictum</name>
    <dbReference type="NCBI Taxonomy" id="85471"/>
    <lineage>
        <taxon>Eukaryota</taxon>
        <taxon>Sar</taxon>
        <taxon>Alveolata</taxon>
        <taxon>Apicomplexa</taxon>
        <taxon>Aconoidasida</taxon>
        <taxon>Haemosporida</taxon>
        <taxon>Plasmodiidae</taxon>
        <taxon>Plasmodium</taxon>
        <taxon>Plasmodium (Haemamoeba)</taxon>
    </lineage>
</organism>
<keyword evidence="1" id="KW-0175">Coiled coil</keyword>
<gene>
    <name evidence="2" type="ORF">PRELSG_0409200</name>
</gene>
<reference evidence="2 3" key="1">
    <citation type="submission" date="2015-04" db="EMBL/GenBank/DDBJ databases">
        <authorList>
            <consortium name="Pathogen Informatics"/>
        </authorList>
    </citation>
    <scope>NUCLEOTIDE SEQUENCE [LARGE SCALE GENOMIC DNA]</scope>
    <source>
        <strain evidence="2 3">SGS1</strain>
    </source>
</reference>
<dbReference type="OrthoDB" id="377540at2759"/>
<sequence length="1041" mass="124862">MHNLLKNTLNFDNFKSIKLDLINKINAFDNIDSHEENEVFNFLKDKKFISDGLYCSIPEDNENTFSVKKELGYINNLKLYFNSIKNFGINEVKKLDKNRGENRIVHKRIVNYSSFFKNRNNDIDRKHDIKNAVLLKNTFFQKRRNEQGSTNNTFCKTLYKNIEKNGIKKNKNFQKFMLKYNFKIPENDSKKILRITNMRKINRKVHIYRYYYKKYILEKKNFRALEMHLKKKIPYISFIKKKLTGDRKSFKKKGNYNKSNDIPLEKKNYYLKSSLYKKEYNRDSLKEFKQNISNYDKICSYERVKILCERDYIKNLKVPILSNNENKDGIIKWKKKNIKGNELKKNNHYFQIPKFDSKSKTSSSLKNINLSIFRRMSTNNQHKSKKEVKINKDLHYDFHSNNINFYDTLIKKEKYKEENKNKDEYFFYKNVIQNNEMKEIKEKIQKTLISLNNIKKNNYKLKFCLEKEIIDNTIHHNELKKSICSLFSENILQRKNVELDKSSENKNIEVNESNRKMYNKGYIKVIKHNGENGDDDNLCNENLSKNLQKNLTLHKKKKLSIFLDKMTQVKKKKIHENFCDFYNNCNDKKNEGALFSDNKKNTQLINNDIVKNTFKSITKLVNNSEEKRDTLKEFNNNEFSGIKHISIKKEESNKNVNIYKKTLDSLEEYLPYINFLKLHNKKEENNHILIGNRDYEKPVNCKISSEVIERNGNTKFYALEQNEHINFSEQEKKKKINTNFNKEVSILNTKKLRKKNYSCKNLKDEKININIMKKVNNYNFITQEKSNTLKISQKEDSYRNNETLNRNFLKKLKSNIKKEIKNNEKYSEKIGIKENYKKSECLNDNGITYNIDEKELNEQIGGNIHKKKKIYRKEYLGYEDKQNELLNNQKDKVDNSNVNKTFNANILNDIFVDDKKVNNGVSSNFFVKNSINLQQFVLNKTKKEKKDFVLEDVRNIKRIINSEIYINEKFERIHKRNKNAINIIESYLDKRKNRYFDFPKEKDDIYLQKNNIIENLNEKKNFKFLPGLHEHYAFLLLNFRN</sequence>
<dbReference type="RefSeq" id="XP_028531751.1">
    <property type="nucleotide sequence ID" value="XM_028680234.1"/>
</dbReference>
<dbReference type="KEGG" id="prel:PRELSG_0409200"/>
<feature type="coiled-coil region" evidence="1">
    <location>
        <begin position="617"/>
        <end position="669"/>
    </location>
</feature>
<evidence type="ECO:0000313" key="3">
    <source>
        <dbReference type="Proteomes" id="UP000220158"/>
    </source>
</evidence>
<proteinExistence type="predicted"/>
<evidence type="ECO:0000256" key="1">
    <source>
        <dbReference type="SAM" id="Coils"/>
    </source>
</evidence>
<evidence type="ECO:0000313" key="2">
    <source>
        <dbReference type="EMBL" id="CRG98742.1"/>
    </source>
</evidence>
<dbReference type="AlphaFoldDB" id="A0A1J1H1V9"/>
<dbReference type="GeneID" id="39734842"/>